<dbReference type="EMBL" id="LR743508">
    <property type="protein sequence ID" value="CAA2109601.1"/>
    <property type="molecule type" value="Genomic_DNA"/>
</dbReference>
<organism evidence="3">
    <name type="scientific">Variovorax paradoxus</name>
    <dbReference type="NCBI Taxonomy" id="34073"/>
    <lineage>
        <taxon>Bacteria</taxon>
        <taxon>Pseudomonadati</taxon>
        <taxon>Pseudomonadota</taxon>
        <taxon>Betaproteobacteria</taxon>
        <taxon>Burkholderiales</taxon>
        <taxon>Comamonadaceae</taxon>
        <taxon>Variovorax</taxon>
    </lineage>
</organism>
<keyword evidence="2" id="KW-0732">Signal</keyword>
<dbReference type="Gene3D" id="3.40.190.10">
    <property type="entry name" value="Periplasmic binding protein-like II"/>
    <property type="match status" value="1"/>
</dbReference>
<dbReference type="PIRSF" id="PIRSF017082">
    <property type="entry name" value="YflP"/>
    <property type="match status" value="1"/>
</dbReference>
<dbReference type="PANTHER" id="PTHR42928:SF5">
    <property type="entry name" value="BLR1237 PROTEIN"/>
    <property type="match status" value="1"/>
</dbReference>
<feature type="signal peptide" evidence="2">
    <location>
        <begin position="1"/>
        <end position="26"/>
    </location>
</feature>
<dbReference type="InterPro" id="IPR005064">
    <property type="entry name" value="BUG"/>
</dbReference>
<feature type="chain" id="PRO_5025462087" description="Tripartite tricarboxylate transporter substrate binding protein" evidence="2">
    <location>
        <begin position="27"/>
        <end position="327"/>
    </location>
</feature>
<evidence type="ECO:0000256" key="2">
    <source>
        <dbReference type="SAM" id="SignalP"/>
    </source>
</evidence>
<dbReference type="RefSeq" id="WP_339093549.1">
    <property type="nucleotide sequence ID" value="NZ_LR743508.1"/>
</dbReference>
<dbReference type="InterPro" id="IPR042100">
    <property type="entry name" value="Bug_dom1"/>
</dbReference>
<dbReference type="Pfam" id="PF03401">
    <property type="entry name" value="TctC"/>
    <property type="match status" value="1"/>
</dbReference>
<evidence type="ECO:0000256" key="1">
    <source>
        <dbReference type="ARBA" id="ARBA00006987"/>
    </source>
</evidence>
<proteinExistence type="inferred from homology"/>
<gene>
    <name evidence="3" type="ORF">VVAX_05872</name>
</gene>
<reference evidence="3" key="1">
    <citation type="submission" date="2019-12" db="EMBL/GenBank/DDBJ databases">
        <authorList>
            <person name="Cremers G."/>
        </authorList>
    </citation>
    <scope>NUCLEOTIDE SEQUENCE</scope>
    <source>
        <strain evidence="3">Vvax</strain>
    </source>
</reference>
<dbReference type="Gene3D" id="3.40.190.150">
    <property type="entry name" value="Bordetella uptake gene, domain 1"/>
    <property type="match status" value="1"/>
</dbReference>
<evidence type="ECO:0008006" key="4">
    <source>
        <dbReference type="Google" id="ProtNLM"/>
    </source>
</evidence>
<dbReference type="SUPFAM" id="SSF53850">
    <property type="entry name" value="Periplasmic binding protein-like II"/>
    <property type="match status" value="1"/>
</dbReference>
<evidence type="ECO:0000313" key="3">
    <source>
        <dbReference type="EMBL" id="CAA2109601.1"/>
    </source>
</evidence>
<accession>A0A679JKV3</accession>
<sequence length="327" mass="34142">MTLNRRAFSSAAVAGLALPLARAGWAQEAFPSKPIKIVCPFAPGGGSDFIARVASNVLSQRLGQSVVVDNRPGAGGTLGTEYALHTPGDGYTLLLVAGSYTVNPALYKLRFDPVADMTPVIQLSKGAYVLCVNPAKVSAKNLQELLAYARQNPGKLTFASAGNGSHLHITSEYLFGMAKVKATHVPYRGTGPAVTDLVAGNVDMLIAGTEALMPHVQSGRLRAFAVTTAQRLQAYPDIPSIAEAGALPAYDVVAWHGLIAPKGVPPAVLAKLNGALDAGLKAPELNARLEPTGVSAAGGTPEQFGALIRTEIPRYAQVVKDNDIRSE</sequence>
<protein>
    <recommendedName>
        <fullName evidence="4">Tripartite tricarboxylate transporter substrate binding protein</fullName>
    </recommendedName>
</protein>
<name>A0A679JKV3_VARPD</name>
<dbReference type="PANTHER" id="PTHR42928">
    <property type="entry name" value="TRICARBOXYLATE-BINDING PROTEIN"/>
    <property type="match status" value="1"/>
</dbReference>
<dbReference type="CDD" id="cd13578">
    <property type="entry name" value="PBP2_Bug27"/>
    <property type="match status" value="1"/>
</dbReference>
<comment type="similarity">
    <text evidence="1">Belongs to the UPF0065 (bug) family.</text>
</comment>
<dbReference type="AlphaFoldDB" id="A0A679JKV3"/>